<dbReference type="Proteomes" id="UP001152302">
    <property type="component" value="Unassembled WGS sequence"/>
</dbReference>
<comment type="caution">
    <text evidence="2">The sequence shown here is derived from an EMBL/GenBank/DDBJ whole genome shotgun (WGS) entry which is preliminary data.</text>
</comment>
<dbReference type="AlphaFoldDB" id="A0A9X4LA80"/>
<dbReference type="RefSeq" id="WP_277595791.1">
    <property type="nucleotide sequence ID" value="NZ_JAMBPX010000004.1"/>
</dbReference>
<sequence length="504" mass="56895">MVYTDQDFRNLSEESYDNYEIGDTVKHDGKTFEIMEKRDDTQNGLRSYAFAPVVNGKPDTNNIVMGYAGTELTSMKDWKTNANLPFHNNTDDLKIDERYKDLKNTTITEKYNKPTDDNDVLNTMDTIGETIIKKVTHSNVPNDIYTKGTPSHIDESVAFTQAVKDKYPNSNFHSGAHSLGGYIAQYNAVKFNFESTTTYAAPNPYGAFSGDIKKQIDEGKYNGKIKNVGHEDDIVNSLDFFKPRIGSNIITAPKYDGFLTSLPFVGQHFIGTYDSFDKKGNAKEMSKGELAAYKKAKKMFNQFNIFNTDKDPVGLDDTISAFIKKLNKKTKSDKASKTKKGSKSTNKSSKSVKADSDASAKKGHGGSDGSGKKIKIQPEAVRVIVSYLRNRIHKYDDILRTIEEYERETKKRSQRILDKYESELLNGSHKFISQNDLNEYMESLAQGGSIGNLEFYDNNLMEQVTQDIHQNKKALVQFAEKLEYAADKFEEKDLEESDVFGLFS</sequence>
<feature type="region of interest" description="Disordered" evidence="1">
    <location>
        <begin position="333"/>
        <end position="373"/>
    </location>
</feature>
<dbReference type="SUPFAM" id="SSF53474">
    <property type="entry name" value="alpha/beta-Hydrolases"/>
    <property type="match status" value="1"/>
</dbReference>
<evidence type="ECO:0000256" key="1">
    <source>
        <dbReference type="SAM" id="MobiDB-lite"/>
    </source>
</evidence>
<accession>A0A9X4LA80</accession>
<proteinExistence type="predicted"/>
<reference evidence="2" key="1">
    <citation type="submission" date="2022-05" db="EMBL/GenBank/DDBJ databases">
        <title>Comparative genomics of Staphylococcus equorum isolates.</title>
        <authorList>
            <person name="Luelf R.H."/>
        </authorList>
    </citation>
    <scope>NUCLEOTIDE SEQUENCE</scope>
    <source>
        <strain evidence="2">TMW 2.2343</strain>
    </source>
</reference>
<evidence type="ECO:0008006" key="4">
    <source>
        <dbReference type="Google" id="ProtNLM"/>
    </source>
</evidence>
<name>A0A9X4LA80_9STAP</name>
<organism evidence="2 3">
    <name type="scientific">Staphylococcus equorum</name>
    <dbReference type="NCBI Taxonomy" id="246432"/>
    <lineage>
        <taxon>Bacteria</taxon>
        <taxon>Bacillati</taxon>
        <taxon>Bacillota</taxon>
        <taxon>Bacilli</taxon>
        <taxon>Bacillales</taxon>
        <taxon>Staphylococcaceae</taxon>
        <taxon>Staphylococcus</taxon>
    </lineage>
</organism>
<evidence type="ECO:0000313" key="2">
    <source>
        <dbReference type="EMBL" id="MDG0859296.1"/>
    </source>
</evidence>
<protein>
    <recommendedName>
        <fullName evidence="4">Lipase</fullName>
    </recommendedName>
</protein>
<dbReference type="EMBL" id="JAMBPX010000004">
    <property type="protein sequence ID" value="MDG0859296.1"/>
    <property type="molecule type" value="Genomic_DNA"/>
</dbReference>
<evidence type="ECO:0000313" key="3">
    <source>
        <dbReference type="Proteomes" id="UP001152302"/>
    </source>
</evidence>
<dbReference type="Gene3D" id="3.40.50.1820">
    <property type="entry name" value="alpha/beta hydrolase"/>
    <property type="match status" value="1"/>
</dbReference>
<dbReference type="InterPro" id="IPR029058">
    <property type="entry name" value="AB_hydrolase_fold"/>
</dbReference>
<gene>
    <name evidence="2" type="ORF">M4L21_08165</name>
</gene>